<accession>A0A0F9MQT2</accession>
<name>A0A0F9MQT2_9ZZZZ</name>
<gene>
    <name evidence="1" type="ORF">LCGC14_1060530</name>
</gene>
<proteinExistence type="predicted"/>
<protein>
    <submittedName>
        <fullName evidence="1">Uncharacterized protein</fullName>
    </submittedName>
</protein>
<dbReference type="EMBL" id="LAZR01004499">
    <property type="protein sequence ID" value="KKN08054.1"/>
    <property type="molecule type" value="Genomic_DNA"/>
</dbReference>
<sequence length="53" mass="6039">MANKLKFTDLKTKKQFETDKFELKTTKRGGRMAIAISPSGSKTARFVKKDFVN</sequence>
<comment type="caution">
    <text evidence="1">The sequence shown here is derived from an EMBL/GenBank/DDBJ whole genome shotgun (WGS) entry which is preliminary data.</text>
</comment>
<reference evidence="1" key="1">
    <citation type="journal article" date="2015" name="Nature">
        <title>Complex archaea that bridge the gap between prokaryotes and eukaryotes.</title>
        <authorList>
            <person name="Spang A."/>
            <person name="Saw J.H."/>
            <person name="Jorgensen S.L."/>
            <person name="Zaremba-Niedzwiedzka K."/>
            <person name="Martijn J."/>
            <person name="Lind A.E."/>
            <person name="van Eijk R."/>
            <person name="Schleper C."/>
            <person name="Guy L."/>
            <person name="Ettema T.J."/>
        </authorList>
    </citation>
    <scope>NUCLEOTIDE SEQUENCE</scope>
</reference>
<evidence type="ECO:0000313" key="1">
    <source>
        <dbReference type="EMBL" id="KKN08054.1"/>
    </source>
</evidence>
<organism evidence="1">
    <name type="scientific">marine sediment metagenome</name>
    <dbReference type="NCBI Taxonomy" id="412755"/>
    <lineage>
        <taxon>unclassified sequences</taxon>
        <taxon>metagenomes</taxon>
        <taxon>ecological metagenomes</taxon>
    </lineage>
</organism>
<dbReference type="AlphaFoldDB" id="A0A0F9MQT2"/>